<evidence type="ECO:0000313" key="3">
    <source>
        <dbReference type="Proteomes" id="UP000293162"/>
    </source>
</evidence>
<sequence>MKKVAILGIIGLLAITPEFSQAASIDTKTSVGVKKELGKGRRKKSGAYKKKKGFMWGLFKGKNQCDCPKH</sequence>
<name>A0A4Q5M1F8_9BACT</name>
<organism evidence="2 3">
    <name type="scientific">Emticicia agri</name>
    <dbReference type="NCBI Taxonomy" id="2492393"/>
    <lineage>
        <taxon>Bacteria</taxon>
        <taxon>Pseudomonadati</taxon>
        <taxon>Bacteroidota</taxon>
        <taxon>Cytophagia</taxon>
        <taxon>Cytophagales</taxon>
        <taxon>Leadbetterellaceae</taxon>
        <taxon>Emticicia</taxon>
    </lineage>
</organism>
<feature type="chain" id="PRO_5020713772" evidence="1">
    <location>
        <begin position="23"/>
        <end position="70"/>
    </location>
</feature>
<dbReference type="AlphaFoldDB" id="A0A4Q5M1F8"/>
<keyword evidence="1" id="KW-0732">Signal</keyword>
<keyword evidence="3" id="KW-1185">Reference proteome</keyword>
<accession>A0A4Q5M1F8</accession>
<comment type="caution">
    <text evidence="2">The sequence shown here is derived from an EMBL/GenBank/DDBJ whole genome shotgun (WGS) entry which is preliminary data.</text>
</comment>
<proteinExistence type="predicted"/>
<reference evidence="2 3" key="1">
    <citation type="submission" date="2019-02" db="EMBL/GenBank/DDBJ databases">
        <title>Bacterial novel species Emticicia sp. 17J42-9 isolated from soil.</title>
        <authorList>
            <person name="Jung H.-Y."/>
        </authorList>
    </citation>
    <scope>NUCLEOTIDE SEQUENCE [LARGE SCALE GENOMIC DNA]</scope>
    <source>
        <strain evidence="2 3">17J42-9</strain>
    </source>
</reference>
<feature type="signal peptide" evidence="1">
    <location>
        <begin position="1"/>
        <end position="22"/>
    </location>
</feature>
<gene>
    <name evidence="2" type="ORF">EWM59_09035</name>
</gene>
<protein>
    <submittedName>
        <fullName evidence="2">Uncharacterized protein</fullName>
    </submittedName>
</protein>
<evidence type="ECO:0000256" key="1">
    <source>
        <dbReference type="SAM" id="SignalP"/>
    </source>
</evidence>
<dbReference type="EMBL" id="SEWF01000010">
    <property type="protein sequence ID" value="RYU96032.1"/>
    <property type="molecule type" value="Genomic_DNA"/>
</dbReference>
<dbReference type="Proteomes" id="UP000293162">
    <property type="component" value="Unassembled WGS sequence"/>
</dbReference>
<dbReference type="RefSeq" id="WP_130020639.1">
    <property type="nucleotide sequence ID" value="NZ_SEWF01000010.1"/>
</dbReference>
<evidence type="ECO:0000313" key="2">
    <source>
        <dbReference type="EMBL" id="RYU96032.1"/>
    </source>
</evidence>